<reference evidence="7 8" key="1">
    <citation type="journal article" date="2012" name="ISME J.">
        <title>Nitrification expanded: discovery, physiology and genomics of a nitrite-oxidizing bacterium from the phylum Chloroflexi.</title>
        <authorList>
            <person name="Sorokin D.Y."/>
            <person name="Lucker S."/>
            <person name="Vejmelkova D."/>
            <person name="Kostrikina N.A."/>
            <person name="Kleerebezem R."/>
            <person name="Rijpstra W.I."/>
            <person name="Damste J.S."/>
            <person name="Le Paslier D."/>
            <person name="Muyzer G."/>
            <person name="Wagner M."/>
            <person name="van Loosdrecht M.C."/>
            <person name="Daims H."/>
        </authorList>
    </citation>
    <scope>NUCLEOTIDE SEQUENCE [LARGE SCALE GENOMIC DNA]</scope>
    <source>
        <strain evidence="8">none</strain>
    </source>
</reference>
<evidence type="ECO:0000256" key="3">
    <source>
        <dbReference type="ARBA" id="ARBA00022692"/>
    </source>
</evidence>
<evidence type="ECO:0000313" key="7">
    <source>
        <dbReference type="EMBL" id="CCF85641.1"/>
    </source>
</evidence>
<feature type="transmembrane region" description="Helical" evidence="6">
    <location>
        <begin position="134"/>
        <end position="157"/>
    </location>
</feature>
<comment type="subcellular location">
    <subcellularLocation>
        <location evidence="1">Cell membrane</location>
        <topology evidence="1">Multi-pass membrane protein</topology>
    </subcellularLocation>
</comment>
<dbReference type="InterPro" id="IPR019108">
    <property type="entry name" value="Caa3_assmbl_CtaG-rel"/>
</dbReference>
<organism evidence="7 8">
    <name type="scientific">Nitrolancea hollandica Lb</name>
    <dbReference type="NCBI Taxonomy" id="1129897"/>
    <lineage>
        <taxon>Bacteria</taxon>
        <taxon>Pseudomonadati</taxon>
        <taxon>Thermomicrobiota</taxon>
        <taxon>Thermomicrobia</taxon>
        <taxon>Sphaerobacterales</taxon>
        <taxon>Sphaerobacterineae</taxon>
        <taxon>Sphaerobacteraceae</taxon>
        <taxon>Nitrolancea</taxon>
    </lineage>
</organism>
<feature type="transmembrane region" description="Helical" evidence="6">
    <location>
        <begin position="254"/>
        <end position="276"/>
    </location>
</feature>
<evidence type="ECO:0000313" key="8">
    <source>
        <dbReference type="Proteomes" id="UP000004221"/>
    </source>
</evidence>
<keyword evidence="3 6" id="KW-0812">Transmembrane</keyword>
<feature type="transmembrane region" description="Helical" evidence="6">
    <location>
        <begin position="52"/>
        <end position="71"/>
    </location>
</feature>
<name>I4ELS9_9BACT</name>
<dbReference type="AlphaFoldDB" id="I4ELS9"/>
<evidence type="ECO:0000256" key="2">
    <source>
        <dbReference type="ARBA" id="ARBA00022475"/>
    </source>
</evidence>
<evidence type="ECO:0000256" key="5">
    <source>
        <dbReference type="ARBA" id="ARBA00023136"/>
    </source>
</evidence>
<dbReference type="Proteomes" id="UP000004221">
    <property type="component" value="Unassembled WGS sequence"/>
</dbReference>
<feature type="transmembrane region" description="Helical" evidence="6">
    <location>
        <begin position="91"/>
        <end position="113"/>
    </location>
</feature>
<comment type="caution">
    <text evidence="7">The sequence shown here is derived from an EMBL/GenBank/DDBJ whole genome shotgun (WGS) entry which is preliminary data.</text>
</comment>
<keyword evidence="4 6" id="KW-1133">Transmembrane helix</keyword>
<dbReference type="GO" id="GO:0005886">
    <property type="term" value="C:plasma membrane"/>
    <property type="evidence" value="ECO:0007669"/>
    <property type="project" value="UniProtKB-SubCell"/>
</dbReference>
<dbReference type="RefSeq" id="WP_008480688.1">
    <property type="nucleotide sequence ID" value="NZ_CAGS01000477.1"/>
</dbReference>
<evidence type="ECO:0000256" key="6">
    <source>
        <dbReference type="SAM" id="Phobius"/>
    </source>
</evidence>
<keyword evidence="5 6" id="KW-0472">Membrane</keyword>
<dbReference type="EMBL" id="CAGS01000477">
    <property type="protein sequence ID" value="CCF85641.1"/>
    <property type="molecule type" value="Genomic_DNA"/>
</dbReference>
<feature type="transmembrane region" description="Helical" evidence="6">
    <location>
        <begin position="20"/>
        <end position="40"/>
    </location>
</feature>
<evidence type="ECO:0000256" key="4">
    <source>
        <dbReference type="ARBA" id="ARBA00022989"/>
    </source>
</evidence>
<protein>
    <submittedName>
        <fullName evidence="7">Putative membrane protein</fullName>
    </submittedName>
</protein>
<gene>
    <name evidence="7" type="ORF">NITHO_5280008</name>
</gene>
<evidence type="ECO:0000256" key="1">
    <source>
        <dbReference type="ARBA" id="ARBA00004651"/>
    </source>
</evidence>
<keyword evidence="2" id="KW-1003">Cell membrane</keyword>
<accession>I4ELS9</accession>
<keyword evidence="8" id="KW-1185">Reference proteome</keyword>
<proteinExistence type="predicted"/>
<feature type="transmembrane region" description="Helical" evidence="6">
    <location>
        <begin position="169"/>
        <end position="187"/>
    </location>
</feature>
<feature type="transmembrane region" description="Helical" evidence="6">
    <location>
        <begin position="208"/>
        <end position="234"/>
    </location>
</feature>
<dbReference type="Pfam" id="PF09678">
    <property type="entry name" value="Caa3_CtaG"/>
    <property type="match status" value="1"/>
</dbReference>
<sequence length="311" mass="35318">MFLPLLHIGNYNGPFLLAWNFDPLVTIGLIVSAVGYYWALRRVREAGRYEHPTWQVLCFYGGLLTIVLALLGPFDMYNDDVFTFHMIQHMILIQATAPLLLFGRPVQLALRAISPKDSGPVLRTILRPRGVRAVLTFLTNPIVAFFLFNGAIVLWHFPQFYDVALVNETVHVIEHMTFLGVALLYWWPMIDPIPRHHKMKRTWAVISVFFSMMISSNGLGAILTLADSVIYAPYLSNPNPFGWDAHSDQQMGGLLMWVAGGMIWLFVALGIIIRILQLENRKVEKQQEAWDALADSGEWDESPRPITTDPV</sequence>
<dbReference type="OrthoDB" id="9808789at2"/>